<evidence type="ECO:0000256" key="8">
    <source>
        <dbReference type="PROSITE-ProRule" id="PRU00042"/>
    </source>
</evidence>
<dbReference type="InterPro" id="IPR013087">
    <property type="entry name" value="Znf_C2H2_type"/>
</dbReference>
<dbReference type="GO" id="GO:0060258">
    <property type="term" value="P:negative regulation of filamentous growth"/>
    <property type="evidence" value="ECO:0007669"/>
    <property type="project" value="UniProtKB-ARBA"/>
</dbReference>
<dbReference type="FunFam" id="3.30.160.60:FF:001382">
    <property type="entry name" value="Transcriptional repressor"/>
    <property type="match status" value="1"/>
</dbReference>
<dbReference type="GO" id="GO:0000122">
    <property type="term" value="P:negative regulation of transcription by RNA polymerase II"/>
    <property type="evidence" value="ECO:0007669"/>
    <property type="project" value="UniProtKB-ARBA"/>
</dbReference>
<dbReference type="Proteomes" id="UP000008064">
    <property type="component" value="Unassembled WGS sequence"/>
</dbReference>
<dbReference type="PROSITE" id="PS00028">
    <property type="entry name" value="ZINC_FINGER_C2H2_1"/>
    <property type="match status" value="1"/>
</dbReference>
<evidence type="ECO:0000256" key="7">
    <source>
        <dbReference type="ARBA" id="ARBA00023242"/>
    </source>
</evidence>
<dbReference type="Gene3D" id="3.30.160.60">
    <property type="entry name" value="Classic Zinc Finger"/>
    <property type="match status" value="2"/>
</dbReference>
<keyword evidence="5 8" id="KW-0863">Zinc-finger</keyword>
<evidence type="ECO:0000256" key="6">
    <source>
        <dbReference type="ARBA" id="ARBA00022833"/>
    </source>
</evidence>
<keyword evidence="6" id="KW-0862">Zinc</keyword>
<dbReference type="PANTHER" id="PTHR14003:SF19">
    <property type="entry name" value="YY2 TRANSCRIPTION FACTOR"/>
    <property type="match status" value="1"/>
</dbReference>
<dbReference type="KEGG" id="sla:SERLADRAFT_340857"/>
<dbReference type="PROSITE" id="PS50157">
    <property type="entry name" value="ZINC_FINGER_C2H2_2"/>
    <property type="match status" value="1"/>
</dbReference>
<evidence type="ECO:0000313" key="10">
    <source>
        <dbReference type="EMBL" id="EGO28073.1"/>
    </source>
</evidence>
<dbReference type="GO" id="GO:0000981">
    <property type="term" value="F:DNA-binding transcription factor activity, RNA polymerase II-specific"/>
    <property type="evidence" value="ECO:0007669"/>
    <property type="project" value="TreeGrafter"/>
</dbReference>
<feature type="non-terminal residue" evidence="10">
    <location>
        <position position="1"/>
    </location>
</feature>
<evidence type="ECO:0000256" key="1">
    <source>
        <dbReference type="ARBA" id="ARBA00004123"/>
    </source>
</evidence>
<dbReference type="GO" id="GO:0005667">
    <property type="term" value="C:transcription regulator complex"/>
    <property type="evidence" value="ECO:0007669"/>
    <property type="project" value="TreeGrafter"/>
</dbReference>
<dbReference type="Pfam" id="PF00096">
    <property type="entry name" value="zf-C2H2"/>
    <property type="match status" value="1"/>
</dbReference>
<dbReference type="EMBL" id="GL945431">
    <property type="protein sequence ID" value="EGO28073.1"/>
    <property type="molecule type" value="Genomic_DNA"/>
</dbReference>
<dbReference type="GO" id="GO:0031519">
    <property type="term" value="C:PcG protein complex"/>
    <property type="evidence" value="ECO:0007669"/>
    <property type="project" value="TreeGrafter"/>
</dbReference>
<dbReference type="SUPFAM" id="SSF57667">
    <property type="entry name" value="beta-beta-alpha zinc fingers"/>
    <property type="match status" value="1"/>
</dbReference>
<evidence type="ECO:0000256" key="3">
    <source>
        <dbReference type="ARBA" id="ARBA00022723"/>
    </source>
</evidence>
<name>F8NNX3_SERL9</name>
<dbReference type="HOGENOM" id="CLU_002678_42_25_1"/>
<feature type="domain" description="C2H2-type" evidence="9">
    <location>
        <begin position="5"/>
        <end position="32"/>
    </location>
</feature>
<keyword evidence="4" id="KW-0677">Repeat</keyword>
<keyword evidence="7" id="KW-0539">Nucleus</keyword>
<proteinExistence type="predicted"/>
<keyword evidence="2" id="KW-0678">Repressor</keyword>
<sequence length="55" mass="6375">QKKRHICTTCDRAFTTSGHLARHIRVHTGERNHKCPFPGCETRCSRQDNLQQQSV</sequence>
<dbReference type="AlphaFoldDB" id="F8NNX3"/>
<evidence type="ECO:0000256" key="2">
    <source>
        <dbReference type="ARBA" id="ARBA00022491"/>
    </source>
</evidence>
<dbReference type="RefSeq" id="XP_007316164.1">
    <property type="nucleotide sequence ID" value="XM_007316102.1"/>
</dbReference>
<dbReference type="OrthoDB" id="6365676at2759"/>
<dbReference type="GeneID" id="18808957"/>
<evidence type="ECO:0000256" key="4">
    <source>
        <dbReference type="ARBA" id="ARBA00022737"/>
    </source>
</evidence>
<dbReference type="GO" id="GO:0000978">
    <property type="term" value="F:RNA polymerase II cis-regulatory region sequence-specific DNA binding"/>
    <property type="evidence" value="ECO:0007669"/>
    <property type="project" value="TreeGrafter"/>
</dbReference>
<feature type="non-terminal residue" evidence="10">
    <location>
        <position position="55"/>
    </location>
</feature>
<dbReference type="GO" id="GO:0008270">
    <property type="term" value="F:zinc ion binding"/>
    <property type="evidence" value="ECO:0007669"/>
    <property type="project" value="UniProtKB-KW"/>
</dbReference>
<reference evidence="10" key="1">
    <citation type="submission" date="2011-04" db="EMBL/GenBank/DDBJ databases">
        <title>Evolution of plant cell wall degrading machinery underlies the functional diversity of forest fungi.</title>
        <authorList>
            <consortium name="US DOE Joint Genome Institute (JGI-PGF)"/>
            <person name="Eastwood D.C."/>
            <person name="Floudas D."/>
            <person name="Binder M."/>
            <person name="Majcherczyk A."/>
            <person name="Schneider P."/>
            <person name="Aerts A."/>
            <person name="Asiegbu F.O."/>
            <person name="Baker S.E."/>
            <person name="Barry K."/>
            <person name="Bendiksby M."/>
            <person name="Blumentritt M."/>
            <person name="Coutinho P.M."/>
            <person name="Cullen D."/>
            <person name="Cullen D."/>
            <person name="Gathman A."/>
            <person name="Goodell B."/>
            <person name="Henrissat B."/>
            <person name="Ihrmark K."/>
            <person name="Kauserud H."/>
            <person name="Kohler A."/>
            <person name="LaButti K."/>
            <person name="Lapidus A."/>
            <person name="Lavin J.L."/>
            <person name="Lee Y.-H."/>
            <person name="Lindquist E."/>
            <person name="Lilly W."/>
            <person name="Lucas S."/>
            <person name="Morin E."/>
            <person name="Murat C."/>
            <person name="Oguiza J.A."/>
            <person name="Park J."/>
            <person name="Pisabarro A.G."/>
            <person name="Riley R."/>
            <person name="Rosling A."/>
            <person name="Salamov A."/>
            <person name="Schmidt O."/>
            <person name="Schmutz J."/>
            <person name="Skrede I."/>
            <person name="Stenlid J."/>
            <person name="Wiebenga A."/>
            <person name="Xie X."/>
            <person name="Kues U."/>
            <person name="Hibbett D.S."/>
            <person name="Hoffmeister D."/>
            <person name="Hogberg N."/>
            <person name="Martin F."/>
            <person name="Grigoriev I.V."/>
            <person name="Watkinson S.C."/>
        </authorList>
    </citation>
    <scope>NUCLEOTIDE SEQUENCE</scope>
    <source>
        <strain evidence="10">S7.9</strain>
    </source>
</reference>
<dbReference type="InterPro" id="IPR036236">
    <property type="entry name" value="Znf_C2H2_sf"/>
</dbReference>
<dbReference type="SMART" id="SM00355">
    <property type="entry name" value="ZnF_C2H2"/>
    <property type="match status" value="1"/>
</dbReference>
<gene>
    <name evidence="10" type="ORF">SERLADRAFT_340857</name>
</gene>
<keyword evidence="3" id="KW-0479">Metal-binding</keyword>
<organism>
    <name type="scientific">Serpula lacrymans var. lacrymans (strain S7.9)</name>
    <name type="common">Dry rot fungus</name>
    <dbReference type="NCBI Taxonomy" id="578457"/>
    <lineage>
        <taxon>Eukaryota</taxon>
        <taxon>Fungi</taxon>
        <taxon>Dikarya</taxon>
        <taxon>Basidiomycota</taxon>
        <taxon>Agaricomycotina</taxon>
        <taxon>Agaricomycetes</taxon>
        <taxon>Agaricomycetidae</taxon>
        <taxon>Boletales</taxon>
        <taxon>Coniophorineae</taxon>
        <taxon>Serpulaceae</taxon>
        <taxon>Serpula</taxon>
    </lineage>
</organism>
<dbReference type="PANTHER" id="PTHR14003">
    <property type="entry name" value="TRANSCRIPTIONAL REPRESSOR PROTEIN YY"/>
    <property type="match status" value="1"/>
</dbReference>
<comment type="subcellular location">
    <subcellularLocation>
        <location evidence="1">Nucleus</location>
    </subcellularLocation>
</comment>
<protein>
    <recommendedName>
        <fullName evidence="9">C2H2-type domain-containing protein</fullName>
    </recommendedName>
</protein>
<dbReference type="GO" id="GO:0000785">
    <property type="term" value="C:chromatin"/>
    <property type="evidence" value="ECO:0007669"/>
    <property type="project" value="TreeGrafter"/>
</dbReference>
<accession>F8NNX3</accession>
<evidence type="ECO:0000259" key="9">
    <source>
        <dbReference type="PROSITE" id="PS50157"/>
    </source>
</evidence>
<evidence type="ECO:0000256" key="5">
    <source>
        <dbReference type="ARBA" id="ARBA00022771"/>
    </source>
</evidence>